<organism evidence="6 7">
    <name type="scientific">Microbacterium arabinogalactanolyticum</name>
    <dbReference type="NCBI Taxonomy" id="69365"/>
    <lineage>
        <taxon>Bacteria</taxon>
        <taxon>Bacillati</taxon>
        <taxon>Actinomycetota</taxon>
        <taxon>Actinomycetes</taxon>
        <taxon>Micrococcales</taxon>
        <taxon>Microbacteriaceae</taxon>
        <taxon>Microbacterium</taxon>
    </lineage>
</organism>
<evidence type="ECO:0000256" key="4">
    <source>
        <dbReference type="PROSITE-ProRule" id="PRU00335"/>
    </source>
</evidence>
<dbReference type="InterPro" id="IPR009057">
    <property type="entry name" value="Homeodomain-like_sf"/>
</dbReference>
<dbReference type="Pfam" id="PF13305">
    <property type="entry name" value="TetR_C_33"/>
    <property type="match status" value="1"/>
</dbReference>
<dbReference type="InterPro" id="IPR025996">
    <property type="entry name" value="MT1864/Rv1816-like_C"/>
</dbReference>
<evidence type="ECO:0000313" key="6">
    <source>
        <dbReference type="EMBL" id="GLC83983.1"/>
    </source>
</evidence>
<proteinExistence type="predicted"/>
<protein>
    <submittedName>
        <fullName evidence="6">TetR family transcriptional regulator</fullName>
    </submittedName>
</protein>
<evidence type="ECO:0000259" key="5">
    <source>
        <dbReference type="PROSITE" id="PS50977"/>
    </source>
</evidence>
<dbReference type="SUPFAM" id="SSF48498">
    <property type="entry name" value="Tetracyclin repressor-like, C-terminal domain"/>
    <property type="match status" value="1"/>
</dbReference>
<dbReference type="InterPro" id="IPR001647">
    <property type="entry name" value="HTH_TetR"/>
</dbReference>
<dbReference type="PROSITE" id="PS50977">
    <property type="entry name" value="HTH_TETR_2"/>
    <property type="match status" value="1"/>
</dbReference>
<dbReference type="InterPro" id="IPR036271">
    <property type="entry name" value="Tet_transcr_reg_TetR-rel_C_sf"/>
</dbReference>
<keyword evidence="3" id="KW-0804">Transcription</keyword>
<evidence type="ECO:0000256" key="2">
    <source>
        <dbReference type="ARBA" id="ARBA00023125"/>
    </source>
</evidence>
<keyword evidence="2 4" id="KW-0238">DNA-binding</keyword>
<feature type="domain" description="HTH tetR-type" evidence="5">
    <location>
        <begin position="17"/>
        <end position="75"/>
    </location>
</feature>
<dbReference type="InterPro" id="IPR050109">
    <property type="entry name" value="HTH-type_TetR-like_transc_reg"/>
</dbReference>
<accession>A0ABQ5NEU6</accession>
<dbReference type="PANTHER" id="PTHR30055">
    <property type="entry name" value="HTH-TYPE TRANSCRIPTIONAL REGULATOR RUTR"/>
    <property type="match status" value="1"/>
</dbReference>
<keyword evidence="1" id="KW-0805">Transcription regulation</keyword>
<dbReference type="Pfam" id="PF00440">
    <property type="entry name" value="TetR_N"/>
    <property type="match status" value="1"/>
</dbReference>
<comment type="caution">
    <text evidence="6">The sequence shown here is derived from an EMBL/GenBank/DDBJ whole genome shotgun (WGS) entry which is preliminary data.</text>
</comment>
<feature type="DNA-binding region" description="H-T-H motif" evidence="4">
    <location>
        <begin position="38"/>
        <end position="57"/>
    </location>
</feature>
<gene>
    <name evidence="6" type="ORF">MIAR_05710</name>
</gene>
<dbReference type="EMBL" id="BRZC01000003">
    <property type="protein sequence ID" value="GLC83983.1"/>
    <property type="molecule type" value="Genomic_DNA"/>
</dbReference>
<evidence type="ECO:0000313" key="7">
    <source>
        <dbReference type="Proteomes" id="UP001165068"/>
    </source>
</evidence>
<reference evidence="6" key="1">
    <citation type="submission" date="2022-08" db="EMBL/GenBank/DDBJ databases">
        <title>Draft genome sequence of Microbacterium arabinogalactanolyticum JCM 9171.</title>
        <authorList>
            <person name="Fujita K."/>
            <person name="Ishiwata A."/>
            <person name="Fushinobu S."/>
        </authorList>
    </citation>
    <scope>NUCLEOTIDE SEQUENCE</scope>
    <source>
        <strain evidence="6">JCM 9171</strain>
    </source>
</reference>
<dbReference type="SUPFAM" id="SSF46689">
    <property type="entry name" value="Homeodomain-like"/>
    <property type="match status" value="1"/>
</dbReference>
<evidence type="ECO:0000256" key="1">
    <source>
        <dbReference type="ARBA" id="ARBA00023015"/>
    </source>
</evidence>
<sequence>MDDESTPESGRSGYHHGDLRASLLSTAMEMLEAGESFSLRAVAREAGVSPTAPYRHFADREALESALAVQGFDDLRRRLSADGARAASVEELVGFAVTYVAFALERPALFSLMFGRECDDSDDERVRAAGELHALLADSLGDVFPDRDPGPLATALWSLTHGLAFLHLDGKLSAASADEVATRVRTSFAALGFN</sequence>
<dbReference type="Proteomes" id="UP001165068">
    <property type="component" value="Unassembled WGS sequence"/>
</dbReference>
<dbReference type="Gene3D" id="1.10.357.10">
    <property type="entry name" value="Tetracycline Repressor, domain 2"/>
    <property type="match status" value="1"/>
</dbReference>
<keyword evidence="7" id="KW-1185">Reference proteome</keyword>
<name>A0ABQ5NEU6_9MICO</name>
<dbReference type="PANTHER" id="PTHR30055:SF220">
    <property type="entry name" value="TETR-FAMILY REGULATORY PROTEIN"/>
    <property type="match status" value="1"/>
</dbReference>
<evidence type="ECO:0000256" key="3">
    <source>
        <dbReference type="ARBA" id="ARBA00023163"/>
    </source>
</evidence>
<dbReference type="RefSeq" id="WP_285631027.1">
    <property type="nucleotide sequence ID" value="NZ_BAAAUK010000003.1"/>
</dbReference>